<dbReference type="SUPFAM" id="SSF56317">
    <property type="entry name" value="Carbon-nitrogen hydrolase"/>
    <property type="match status" value="1"/>
</dbReference>
<gene>
    <name evidence="2" type="ORF">PXX05_00275</name>
</gene>
<organism evidence="2 3">
    <name type="scientific">Legionella cardiaca</name>
    <dbReference type="NCBI Taxonomy" id="1071983"/>
    <lineage>
        <taxon>Bacteria</taxon>
        <taxon>Pseudomonadati</taxon>
        <taxon>Pseudomonadota</taxon>
        <taxon>Gammaproteobacteria</taxon>
        <taxon>Legionellales</taxon>
        <taxon>Legionellaceae</taxon>
        <taxon>Legionella</taxon>
    </lineage>
</organism>
<dbReference type="InterPro" id="IPR003010">
    <property type="entry name" value="C-N_Hydrolase"/>
</dbReference>
<keyword evidence="3" id="KW-1185">Reference proteome</keyword>
<dbReference type="EMBL" id="CP119078">
    <property type="protein sequence ID" value="WED43247.1"/>
    <property type="molecule type" value="Genomic_DNA"/>
</dbReference>
<name>A0ABY8ARD4_9GAMM</name>
<accession>A0ABY8ARD4</accession>
<evidence type="ECO:0000259" key="1">
    <source>
        <dbReference type="Pfam" id="PF00795"/>
    </source>
</evidence>
<dbReference type="Pfam" id="PF00795">
    <property type="entry name" value="CN_hydrolase"/>
    <property type="match status" value="1"/>
</dbReference>
<proteinExistence type="predicted"/>
<sequence>MVPRQKLVESKLNANKISATSDNFLKLKVFAFQPDEKFYFRSFEERLQIVEERVLLAKKMVQGSVEQEDNRDPLESKKFKWFGFKDTKSQLKKLELASDATQPLAIFVAPEYLFKNLSGLCYQRYYTWEQKNAFKKRLRALSLDTDMLIVPGTICWYKEAKTSQNIYYRNTAYFFYRGNIQKYKKRYPHTCYDFDYTDEGFLNLMDLRRLYFKSGEKDAAVKDYFGMKLGVEICYDSVRGSLARVIKEKNIPLDIQLIIADGAKEATIVERDGLLLIKIERNAEESKIGRIIIKDNKNAELIPAMASNCFETNDLISFQFR</sequence>
<reference evidence="2 3" key="1">
    <citation type="submission" date="2023-02" db="EMBL/GenBank/DDBJ databases">
        <title>Genome Sequence of L. cardiaca H63T.</title>
        <authorList>
            <person name="Lopez A.E."/>
            <person name="Cianciotto N.P."/>
        </authorList>
    </citation>
    <scope>NUCLEOTIDE SEQUENCE [LARGE SCALE GENOMIC DNA]</scope>
    <source>
        <strain evidence="2 3">H63</strain>
    </source>
</reference>
<dbReference type="Proteomes" id="UP001222087">
    <property type="component" value="Chromosome"/>
</dbReference>
<dbReference type="InterPro" id="IPR036526">
    <property type="entry name" value="C-N_Hydrolase_sf"/>
</dbReference>
<feature type="domain" description="CN hydrolase" evidence="1">
    <location>
        <begin position="120"/>
        <end position="256"/>
    </location>
</feature>
<dbReference type="RefSeq" id="WP_275089060.1">
    <property type="nucleotide sequence ID" value="NZ_CP119078.1"/>
</dbReference>
<protein>
    <recommendedName>
        <fullName evidence="1">CN hydrolase domain-containing protein</fullName>
    </recommendedName>
</protein>
<dbReference type="Gene3D" id="3.60.110.10">
    <property type="entry name" value="Carbon-nitrogen hydrolase"/>
    <property type="match status" value="1"/>
</dbReference>
<evidence type="ECO:0000313" key="3">
    <source>
        <dbReference type="Proteomes" id="UP001222087"/>
    </source>
</evidence>
<evidence type="ECO:0000313" key="2">
    <source>
        <dbReference type="EMBL" id="WED43247.1"/>
    </source>
</evidence>